<reference evidence="6" key="3">
    <citation type="journal article" date="2018" name="Vet. Microbiol.">
        <title>Molecular epidemiology of methicillin-resistant staphylococci amongst veterinary personnel, personnel-owned pets, patients and the hospital environment of two companion animal veterinary hospitals.</title>
        <authorList>
            <person name="Worthing K.A."/>
            <person name="Brown J."/>
            <person name="Gerber L."/>
            <person name="Abraham S."/>
            <person name="Trott D."/>
            <person name="Norris J.M."/>
        </authorList>
    </citation>
    <scope>NUCLEOTIDE SEQUENCE [LARGE SCALE GENOMIC DNA]</scope>
    <source>
        <strain evidence="6">ST496-2</strain>
    </source>
</reference>
<dbReference type="Proteomes" id="UP000246800">
    <property type="component" value="Unassembled WGS sequence"/>
</dbReference>
<dbReference type="EMBL" id="QEIT01000069">
    <property type="protein sequence ID" value="PWZ73408.1"/>
    <property type="molecule type" value="Genomic_DNA"/>
</dbReference>
<dbReference type="RefSeq" id="WP_063284451.1">
    <property type="nucleotide sequence ID" value="NZ_BAAFHP010000009.1"/>
</dbReference>
<reference evidence="3 5" key="1">
    <citation type="journal article" date="2018" name="Vet. Microbiol.">
        <title>Clonal diversity and geographic distribution of methicillin-resistant Staphylococcus pseudintermedius from Australian animals: Discovery of novel sequence types.</title>
        <authorList>
            <person name="Worthing K.A."/>
            <person name="Abraham S."/>
            <person name="Coombs G.W."/>
            <person name="Pang S."/>
            <person name="Saputra S."/>
            <person name="Jordan D."/>
            <person name="Trott D.J."/>
            <person name="Norris J.M."/>
        </authorList>
    </citation>
    <scope>NUCLEOTIDE SEQUENCE [LARGE SCALE GENOMIC DNA]</scope>
    <source>
        <strain evidence="3 5">ST525 1</strain>
    </source>
</reference>
<dbReference type="InterPro" id="IPR050661">
    <property type="entry name" value="BglG_antiterminators"/>
</dbReference>
<dbReference type="OrthoDB" id="369398at2"/>
<reference evidence="4" key="2">
    <citation type="journal article" date="2018" name="Vet. Microbiol.">
        <title>Methicillin-resistant staphylococci amongst veterinary personnel, personnel-owned pets, patients and the hospital environment of two small animal veterinary hospitals.</title>
        <authorList>
            <person name="Worthing K.A."/>
            <person name="Brown J."/>
            <person name="Gerber L."/>
            <person name="Abraham S."/>
            <person name="Trott D."/>
            <person name="Norris J.M."/>
        </authorList>
    </citation>
    <scope>NUCLEOTIDE SEQUENCE</scope>
    <source>
        <strain evidence="4">ST496-2</strain>
    </source>
</reference>
<evidence type="ECO:0000256" key="2">
    <source>
        <dbReference type="ARBA" id="ARBA00023163"/>
    </source>
</evidence>
<evidence type="ECO:0000313" key="4">
    <source>
        <dbReference type="EMBL" id="REA83135.1"/>
    </source>
</evidence>
<evidence type="ECO:0000313" key="5">
    <source>
        <dbReference type="Proteomes" id="UP000246800"/>
    </source>
</evidence>
<keyword evidence="2" id="KW-0804">Transcription</keyword>
<dbReference type="Proteomes" id="UP000256409">
    <property type="component" value="Unassembled WGS sequence"/>
</dbReference>
<proteinExistence type="predicted"/>
<dbReference type="AlphaFoldDB" id="A0A317YNS1"/>
<comment type="caution">
    <text evidence="3">The sequence shown here is derived from an EMBL/GenBank/DDBJ whole genome shotgun (WGS) entry which is preliminary data.</text>
</comment>
<dbReference type="PANTHER" id="PTHR30185">
    <property type="entry name" value="CRYPTIC BETA-GLUCOSIDE BGL OPERON ANTITERMINATOR"/>
    <property type="match status" value="1"/>
</dbReference>
<evidence type="ECO:0000256" key="1">
    <source>
        <dbReference type="ARBA" id="ARBA00023015"/>
    </source>
</evidence>
<dbReference type="Gene3D" id="1.10.10.10">
    <property type="entry name" value="Winged helix-like DNA-binding domain superfamily/Winged helix DNA-binding domain"/>
    <property type="match status" value="1"/>
</dbReference>
<dbReference type="InterPro" id="IPR036388">
    <property type="entry name" value="WH-like_DNA-bd_sf"/>
</dbReference>
<protein>
    <submittedName>
        <fullName evidence="3">Transcriptional antiterminator</fullName>
    </submittedName>
</protein>
<accession>A0A317YNS1</accession>
<organism evidence="3 5">
    <name type="scientific">Staphylococcus pseudintermedius</name>
    <dbReference type="NCBI Taxonomy" id="283734"/>
    <lineage>
        <taxon>Bacteria</taxon>
        <taxon>Bacillati</taxon>
        <taxon>Bacillota</taxon>
        <taxon>Bacilli</taxon>
        <taxon>Bacillales</taxon>
        <taxon>Staphylococcaceae</taxon>
        <taxon>Staphylococcus</taxon>
        <taxon>Staphylococcus intermedius group</taxon>
    </lineage>
</organism>
<dbReference type="EMBL" id="QQPC01000015">
    <property type="protein sequence ID" value="REA83135.1"/>
    <property type="molecule type" value="Genomic_DNA"/>
</dbReference>
<dbReference type="PANTHER" id="PTHR30185:SF18">
    <property type="entry name" value="TRANSCRIPTIONAL REGULATOR MTLR"/>
    <property type="match status" value="1"/>
</dbReference>
<gene>
    <name evidence="3" type="ORF">DD902_10755</name>
    <name evidence="4" type="ORF">DV961_03295</name>
</gene>
<keyword evidence="1" id="KW-0805">Transcription regulation</keyword>
<name>A0A317YNS1_STAPS</name>
<evidence type="ECO:0000313" key="3">
    <source>
        <dbReference type="EMBL" id="PWZ73408.1"/>
    </source>
</evidence>
<evidence type="ECO:0000313" key="6">
    <source>
        <dbReference type="Proteomes" id="UP000256409"/>
    </source>
</evidence>
<sequence length="544" mass="65384">MVDFDKKLLCFLDYFKKRQKFKSVSQTAKAIGVSRRMIYYYINKLNDILKLSDMSPISKDDEGYFYIEPLQSTVIETYFHHKASTTNYIFKRDERIILIASAILLSQKVLRVKTFEDYFDVSKNTVISDLNEVKKWLARYQIPLLNDKKQGYYVDTAVNFERNVIYEMIKMIEIEDYHALFENMLTFNQEACLIHQYQSFEYEFYRAFDQYEHMLHKKISLSNKRILCRCLFVTLIFHSERPIALEIHQRQMIEKRLEYYISQQLVEKLKTHMPSIVTEVHFIAIQLLCISKDYDFYYDSESFKDLMCISEMFIDAFERQTAIHFNDRAVFVELIQTLVKVVYYRQFFGYADRCNVTGEMDKDINNWSKLTAQIMEQLSQTQQFQQKFRRPLSVSDLSEFAYAIQSLYVEHQTPEHHMDIVVVTNISKVEQRILYTKLNDLLPIGHFHGPYSEREATLLSQNFDLCITTSTYYNHPNCQTIHIHKYLTLKDYETLYQLKQYRLSLQQRKSEIFQIIDNEQLSKEEKFKYIEQLYETKMRLQKEM</sequence>